<evidence type="ECO:0000256" key="8">
    <source>
        <dbReference type="ARBA" id="ARBA00022840"/>
    </source>
</evidence>
<dbReference type="CDD" id="cd12195">
    <property type="entry name" value="CIPK_C"/>
    <property type="match status" value="1"/>
</dbReference>
<keyword evidence="6 13" id="KW-0547">Nucleotide-binding</keyword>
<sequence length="510" mass="56376">MGTGTGTGTGTKPPAMPTDRYELGKLLGEGNFAKVYLGRHRATGEEVAVKVMDKEKLVRLGATEQIKREIEGMQRLRHPNVVRIHEVMANKRRIYVVMEYVRGGALCRYFRRSPGGGASGLREPEARRFFQQLVSAVAYCHSRGVYHRDIKLDNLLVDEQGNLKVADFGLSALADMSRREVHLQTVCGTPLFIAPEVLKRRGYDGAKADVWACGVVLYVLVTGRKPFPDEQISRLYHLIGQNQFQCPLSFSPDLARLVRRLLQPNPDRRITIPEIMEMRWFKKGFKEVTYYIDSNDRLRNLDGLDGEPELYDSDTDTVESSSSSSESSTPVAGTPRGMHTSMSAPALSELDRMEDSASLPLQLPLRPRMPRPKSLNAFDIIASSPSFDLSGLFEERGERMRFVSGAPVADIIAKLEEIAGMVSFTARTKDCQVSIEATRNGQKGALAISAKVFELTPELVMVQVCKKAGDTAEYRRFCDNELKAGLRGLVVDGLPPPVDGGGHGGVAEAE</sequence>
<reference evidence="17" key="2">
    <citation type="submission" date="2018-05" db="EMBL/GenBank/DDBJ databases">
        <title>OpunRS2 (Oryza punctata Reference Sequence Version 2).</title>
        <authorList>
            <person name="Zhang J."/>
            <person name="Kudrna D."/>
            <person name="Lee S."/>
            <person name="Talag J."/>
            <person name="Welchert J."/>
            <person name="Wing R.A."/>
        </authorList>
    </citation>
    <scope>NUCLEOTIDE SEQUENCE [LARGE SCALE GENOMIC DNA]</scope>
</reference>
<proteinExistence type="inferred from homology"/>
<feature type="compositionally biased region" description="Acidic residues" evidence="14">
    <location>
        <begin position="304"/>
        <end position="317"/>
    </location>
</feature>
<evidence type="ECO:0000256" key="12">
    <source>
        <dbReference type="ARBA" id="ARBA00058225"/>
    </source>
</evidence>
<keyword evidence="8 13" id="KW-0067">ATP-binding</keyword>
<dbReference type="GO" id="GO:0004674">
    <property type="term" value="F:protein serine/threonine kinase activity"/>
    <property type="evidence" value="ECO:0007669"/>
    <property type="project" value="UniProtKB-KW"/>
</dbReference>
<evidence type="ECO:0000256" key="1">
    <source>
        <dbReference type="ARBA" id="ARBA00001936"/>
    </source>
</evidence>
<evidence type="ECO:0000259" key="16">
    <source>
        <dbReference type="PROSITE" id="PS50816"/>
    </source>
</evidence>
<evidence type="ECO:0000256" key="5">
    <source>
        <dbReference type="ARBA" id="ARBA00022679"/>
    </source>
</evidence>
<feature type="compositionally biased region" description="Low complexity" evidence="14">
    <location>
        <begin position="318"/>
        <end position="329"/>
    </location>
</feature>
<reference evidence="17" key="1">
    <citation type="submission" date="2015-04" db="UniProtKB">
        <authorList>
            <consortium name="EnsemblPlants"/>
        </authorList>
    </citation>
    <scope>IDENTIFICATION</scope>
</reference>
<evidence type="ECO:0000256" key="14">
    <source>
        <dbReference type="SAM" id="MobiDB-lite"/>
    </source>
</evidence>
<evidence type="ECO:0000256" key="7">
    <source>
        <dbReference type="ARBA" id="ARBA00022777"/>
    </source>
</evidence>
<comment type="catalytic activity">
    <reaction evidence="11">
        <text>L-seryl-[protein] + ATP = O-phospho-L-seryl-[protein] + ADP + H(+)</text>
        <dbReference type="Rhea" id="RHEA:17989"/>
        <dbReference type="Rhea" id="RHEA-COMP:9863"/>
        <dbReference type="Rhea" id="RHEA-COMP:11604"/>
        <dbReference type="ChEBI" id="CHEBI:15378"/>
        <dbReference type="ChEBI" id="CHEBI:29999"/>
        <dbReference type="ChEBI" id="CHEBI:30616"/>
        <dbReference type="ChEBI" id="CHEBI:83421"/>
        <dbReference type="ChEBI" id="CHEBI:456216"/>
        <dbReference type="EC" id="2.7.11.1"/>
    </reaction>
</comment>
<comment type="similarity">
    <text evidence="2">Belongs to the protein kinase superfamily. CAMK Ser/Thr protein kinase family. SNF1 subfamily.</text>
</comment>
<evidence type="ECO:0000313" key="17">
    <source>
        <dbReference type="EnsemblPlants" id="OPUNC06G16020.1"/>
    </source>
</evidence>
<evidence type="ECO:0000313" key="18">
    <source>
        <dbReference type="Proteomes" id="UP000026962"/>
    </source>
</evidence>
<organism evidence="17">
    <name type="scientific">Oryza punctata</name>
    <name type="common">Red rice</name>
    <dbReference type="NCBI Taxonomy" id="4537"/>
    <lineage>
        <taxon>Eukaryota</taxon>
        <taxon>Viridiplantae</taxon>
        <taxon>Streptophyta</taxon>
        <taxon>Embryophyta</taxon>
        <taxon>Tracheophyta</taxon>
        <taxon>Spermatophyta</taxon>
        <taxon>Magnoliopsida</taxon>
        <taxon>Liliopsida</taxon>
        <taxon>Poales</taxon>
        <taxon>Poaceae</taxon>
        <taxon>BOP clade</taxon>
        <taxon>Oryzoideae</taxon>
        <taxon>Oryzeae</taxon>
        <taxon>Oryzinae</taxon>
        <taxon>Oryza</taxon>
    </lineage>
</organism>
<dbReference type="GO" id="GO:0007165">
    <property type="term" value="P:signal transduction"/>
    <property type="evidence" value="ECO:0007669"/>
    <property type="project" value="InterPro"/>
</dbReference>
<evidence type="ECO:0000256" key="6">
    <source>
        <dbReference type="ARBA" id="ARBA00022741"/>
    </source>
</evidence>
<evidence type="ECO:0000259" key="15">
    <source>
        <dbReference type="PROSITE" id="PS50011"/>
    </source>
</evidence>
<dbReference type="InterPro" id="IPR018451">
    <property type="entry name" value="NAF/FISL_domain"/>
</dbReference>
<dbReference type="FunFam" id="3.30.310.80:FF:000005">
    <property type="entry name" value="Non-specific serine/threonine protein kinase"/>
    <property type="match status" value="1"/>
</dbReference>
<evidence type="ECO:0000256" key="13">
    <source>
        <dbReference type="PROSITE-ProRule" id="PRU10141"/>
    </source>
</evidence>
<comment type="function">
    <text evidence="12">CIPK serine-threonine protein kinases interact with CBL proteins. Binding of a CBL protein to the regulatory NAF domain of CIPK protein lead to the activation of the kinase in a calcium-dependent manner.</text>
</comment>
<feature type="domain" description="Protein kinase" evidence="15">
    <location>
        <begin position="21"/>
        <end position="281"/>
    </location>
</feature>
<evidence type="ECO:0000256" key="9">
    <source>
        <dbReference type="ARBA" id="ARBA00023211"/>
    </source>
</evidence>
<dbReference type="Proteomes" id="UP000026962">
    <property type="component" value="Chromosome 6"/>
</dbReference>
<evidence type="ECO:0000256" key="11">
    <source>
        <dbReference type="ARBA" id="ARBA00048679"/>
    </source>
</evidence>
<dbReference type="InterPro" id="IPR000719">
    <property type="entry name" value="Prot_kinase_dom"/>
</dbReference>
<dbReference type="Gene3D" id="3.30.310.80">
    <property type="entry name" value="Kinase associated domain 1, KA1"/>
    <property type="match status" value="1"/>
</dbReference>
<dbReference type="Gramene" id="OPUNC06G16020.1">
    <property type="protein sequence ID" value="OPUNC06G16020.1"/>
    <property type="gene ID" value="OPUNC06G16020"/>
</dbReference>
<dbReference type="InterPro" id="IPR017441">
    <property type="entry name" value="Protein_kinase_ATP_BS"/>
</dbReference>
<dbReference type="FunFam" id="1.10.510.10:FF:000571">
    <property type="entry name" value="Maternal embryonic leucine zipper kinase"/>
    <property type="match status" value="1"/>
</dbReference>
<dbReference type="InterPro" id="IPR004041">
    <property type="entry name" value="NAF_dom"/>
</dbReference>
<dbReference type="PROSITE" id="PS50816">
    <property type="entry name" value="NAF"/>
    <property type="match status" value="1"/>
</dbReference>
<keyword evidence="7" id="KW-0418">Kinase</keyword>
<dbReference type="PANTHER" id="PTHR43895">
    <property type="entry name" value="CALCIUM/CALMODULIN-DEPENDENT PROTEIN KINASE KINASE-RELATED"/>
    <property type="match status" value="1"/>
</dbReference>
<dbReference type="FunFam" id="3.30.200.20:FF:000096">
    <property type="entry name" value="Non-specific serine/threonine protein kinase"/>
    <property type="match status" value="1"/>
</dbReference>
<protein>
    <recommendedName>
        <fullName evidence="3">non-specific serine/threonine protein kinase</fullName>
        <ecNumber evidence="3">2.7.11.1</ecNumber>
    </recommendedName>
</protein>
<keyword evidence="18" id="KW-1185">Reference proteome</keyword>
<feature type="domain" description="NAF" evidence="16">
    <location>
        <begin position="370"/>
        <end position="394"/>
    </location>
</feature>
<dbReference type="GO" id="GO:0005524">
    <property type="term" value="F:ATP binding"/>
    <property type="evidence" value="ECO:0007669"/>
    <property type="project" value="UniProtKB-UniRule"/>
</dbReference>
<dbReference type="HOGENOM" id="CLU_000288_59_0_1"/>
<dbReference type="PROSITE" id="PS00107">
    <property type="entry name" value="PROTEIN_KINASE_ATP"/>
    <property type="match status" value="1"/>
</dbReference>
<keyword evidence="4" id="KW-0723">Serine/threonine-protein kinase</keyword>
<evidence type="ECO:0000256" key="4">
    <source>
        <dbReference type="ARBA" id="ARBA00022527"/>
    </source>
</evidence>
<keyword evidence="9" id="KW-0464">Manganese</keyword>
<evidence type="ECO:0000256" key="3">
    <source>
        <dbReference type="ARBA" id="ARBA00012513"/>
    </source>
</evidence>
<name>A0A0E0LCE7_ORYPU</name>
<accession>A0A0E0LCE7</accession>
<feature type="region of interest" description="Disordered" evidence="14">
    <location>
        <begin position="303"/>
        <end position="342"/>
    </location>
</feature>
<keyword evidence="5" id="KW-0808">Transferase</keyword>
<evidence type="ECO:0000256" key="2">
    <source>
        <dbReference type="ARBA" id="ARBA00006234"/>
    </source>
</evidence>
<dbReference type="OMA" id="CGTPMFI"/>
<comment type="catalytic activity">
    <reaction evidence="10">
        <text>L-threonyl-[protein] + ATP = O-phospho-L-threonyl-[protein] + ADP + H(+)</text>
        <dbReference type="Rhea" id="RHEA:46608"/>
        <dbReference type="Rhea" id="RHEA-COMP:11060"/>
        <dbReference type="Rhea" id="RHEA-COMP:11605"/>
        <dbReference type="ChEBI" id="CHEBI:15378"/>
        <dbReference type="ChEBI" id="CHEBI:30013"/>
        <dbReference type="ChEBI" id="CHEBI:30616"/>
        <dbReference type="ChEBI" id="CHEBI:61977"/>
        <dbReference type="ChEBI" id="CHEBI:456216"/>
        <dbReference type="EC" id="2.7.11.1"/>
    </reaction>
</comment>
<dbReference type="Pfam" id="PF03822">
    <property type="entry name" value="NAF"/>
    <property type="match status" value="1"/>
</dbReference>
<dbReference type="STRING" id="4537.A0A0E0LCE7"/>
<feature type="binding site" evidence="13">
    <location>
        <position position="50"/>
    </location>
    <ligand>
        <name>ATP</name>
        <dbReference type="ChEBI" id="CHEBI:30616"/>
    </ligand>
</feature>
<dbReference type="SUPFAM" id="SSF56112">
    <property type="entry name" value="Protein kinase-like (PK-like)"/>
    <property type="match status" value="1"/>
</dbReference>
<comment type="cofactor">
    <cofactor evidence="1">
        <name>Mn(2+)</name>
        <dbReference type="ChEBI" id="CHEBI:29035"/>
    </cofactor>
</comment>
<dbReference type="PROSITE" id="PS00108">
    <property type="entry name" value="PROTEIN_KINASE_ST"/>
    <property type="match status" value="1"/>
</dbReference>
<dbReference type="AlphaFoldDB" id="A0A0E0LCE7"/>
<dbReference type="PROSITE" id="PS50011">
    <property type="entry name" value="PROTEIN_KINASE_DOM"/>
    <property type="match status" value="1"/>
</dbReference>
<dbReference type="PANTHER" id="PTHR43895:SF4">
    <property type="entry name" value="CBL-INTERACTING PROTEIN KINASE 25"/>
    <property type="match status" value="1"/>
</dbReference>
<dbReference type="GO" id="GO:0106310">
    <property type="term" value="F:protein serine kinase activity"/>
    <property type="evidence" value="ECO:0007669"/>
    <property type="project" value="RHEA"/>
</dbReference>
<dbReference type="SMART" id="SM00220">
    <property type="entry name" value="S_TKc"/>
    <property type="match status" value="1"/>
</dbReference>
<dbReference type="Gene3D" id="1.10.510.10">
    <property type="entry name" value="Transferase(Phosphotransferase) domain 1"/>
    <property type="match status" value="1"/>
</dbReference>
<dbReference type="eggNOG" id="KOG0583">
    <property type="taxonomic scope" value="Eukaryota"/>
</dbReference>
<dbReference type="EC" id="2.7.11.1" evidence="3"/>
<dbReference type="EnsemblPlants" id="OPUNC06G16020.1">
    <property type="protein sequence ID" value="OPUNC06G16020.1"/>
    <property type="gene ID" value="OPUNC06G16020"/>
</dbReference>
<dbReference type="InterPro" id="IPR011009">
    <property type="entry name" value="Kinase-like_dom_sf"/>
</dbReference>
<evidence type="ECO:0000256" key="10">
    <source>
        <dbReference type="ARBA" id="ARBA00047899"/>
    </source>
</evidence>
<dbReference type="Pfam" id="PF00069">
    <property type="entry name" value="Pkinase"/>
    <property type="match status" value="1"/>
</dbReference>
<dbReference type="InterPro" id="IPR008271">
    <property type="entry name" value="Ser/Thr_kinase_AS"/>
</dbReference>